<evidence type="ECO:0000313" key="3">
    <source>
        <dbReference type="EMBL" id="KAJ4966741.1"/>
    </source>
</evidence>
<dbReference type="InterPro" id="IPR019734">
    <property type="entry name" value="TPR_rpt"/>
</dbReference>
<name>A0A9Q0KAC5_9MAGN</name>
<organism evidence="3 4">
    <name type="scientific">Protea cynaroides</name>
    <dbReference type="NCBI Taxonomy" id="273540"/>
    <lineage>
        <taxon>Eukaryota</taxon>
        <taxon>Viridiplantae</taxon>
        <taxon>Streptophyta</taxon>
        <taxon>Embryophyta</taxon>
        <taxon>Tracheophyta</taxon>
        <taxon>Spermatophyta</taxon>
        <taxon>Magnoliopsida</taxon>
        <taxon>Proteales</taxon>
        <taxon>Proteaceae</taxon>
        <taxon>Protea</taxon>
    </lineage>
</organism>
<dbReference type="GO" id="GO:0005886">
    <property type="term" value="C:plasma membrane"/>
    <property type="evidence" value="ECO:0007669"/>
    <property type="project" value="TreeGrafter"/>
</dbReference>
<feature type="repeat" description="TPR" evidence="1">
    <location>
        <begin position="378"/>
        <end position="411"/>
    </location>
</feature>
<sequence>MASSPGTMKTMITRRNKVRSIFERFDINGDGGLSRDEMGALVAAVNPNVNFNSDQISAILDEVFRSFSNFIENPLTGLSFDGLLRTYEDGASDVDRDYSILFPSSHIPSPSISDFVSCFSSEDNSTKILRISNLRVSSAWAKSPNHGVDYDNTWKLVEDLEIVIRRRIKACNHGHKNKESNFSSNNGCSTNFTVEFDDKKFVWDENCAEFRILLKELKKIRVAIDRNLSREEAFDRHMAIGRTLYDYRLFKMALESFQHAADMNSIDVRPHYRKGNCLCSLGRLNEAKASYTLALKLAENNSIRWLELLPQVHVNLGIVLEGEGMLLGACEHYREAAILCPTHYRALKLLGSALFGVGEYRAAEKALEEAVLLKPEYPDAHCDLGAVLHAMGDDEKAILEFQRALDMNSSHLEALYNLGCLFQDVGMYQRAAEMYRRVLVIQPNHWRAQVNRAVSLLGAGETEDSEKALKKALNVTKRVEIYDAMAHMKQLLKINQGGGLSSIDKNELLSSKNKNGLVNGMDVIVVEASKFKRANEKTTRRECLADALRIRDFQRITRFDRCDVSLLNKEMSGSEEWKSISNSGSEEPDKSIGKAALEVILRKLLHFLNPETFQGAVKAVDQQVLSVLDATSSERVDLGMFYAIIAPICGGEPRKRKVATFDALLWRSRKENQGLIRKVDALIYMRYLRLIYFPSQSYNDLLVALVGENTMISFTEFLQIFDDERQGFGILSTLAKLESHDRIRHGMRSCDACRYPIIGPRFKEMTSRFSLCMICYSDGKVPSGIKREQYIFKEYWSEAGVVKDKLKLHQ</sequence>
<keyword evidence="4" id="KW-1185">Reference proteome</keyword>
<dbReference type="AlphaFoldDB" id="A0A9Q0KAC5"/>
<dbReference type="Pfam" id="PF13181">
    <property type="entry name" value="TPR_8"/>
    <property type="match status" value="1"/>
</dbReference>
<dbReference type="SMART" id="SM00028">
    <property type="entry name" value="TPR"/>
    <property type="match status" value="7"/>
</dbReference>
<evidence type="ECO:0000313" key="4">
    <source>
        <dbReference type="Proteomes" id="UP001141806"/>
    </source>
</evidence>
<dbReference type="PANTHER" id="PTHR45081:SF1">
    <property type="entry name" value="EF HAND FAMILY PROTEIN, PUTATIVE, EXPRESSED-RELATED"/>
    <property type="match status" value="1"/>
</dbReference>
<reference evidence="3" key="1">
    <citation type="journal article" date="2023" name="Plant J.">
        <title>The genome of the king protea, Protea cynaroides.</title>
        <authorList>
            <person name="Chang J."/>
            <person name="Duong T.A."/>
            <person name="Schoeman C."/>
            <person name="Ma X."/>
            <person name="Roodt D."/>
            <person name="Barker N."/>
            <person name="Li Z."/>
            <person name="Van de Peer Y."/>
            <person name="Mizrachi E."/>
        </authorList>
    </citation>
    <scope>NUCLEOTIDE SEQUENCE</scope>
    <source>
        <tissue evidence="3">Young leaves</tissue>
    </source>
</reference>
<dbReference type="PROSITE" id="PS50222">
    <property type="entry name" value="EF_HAND_2"/>
    <property type="match status" value="1"/>
</dbReference>
<accession>A0A9Q0KAC5</accession>
<comment type="caution">
    <text evidence="3">The sequence shown here is derived from an EMBL/GenBank/DDBJ whole genome shotgun (WGS) entry which is preliminary data.</text>
</comment>
<keyword evidence="1" id="KW-0802">TPR repeat</keyword>
<dbReference type="OrthoDB" id="9991317at2759"/>
<dbReference type="PANTHER" id="PTHR45081">
    <property type="entry name" value="EF HAND FAMILY PROTEIN, PUTATIVE, EXPRESSED-RELATED"/>
    <property type="match status" value="1"/>
</dbReference>
<dbReference type="Pfam" id="PF13432">
    <property type="entry name" value="TPR_16"/>
    <property type="match status" value="2"/>
</dbReference>
<dbReference type="GO" id="GO:0005509">
    <property type="term" value="F:calcium ion binding"/>
    <property type="evidence" value="ECO:0007669"/>
    <property type="project" value="InterPro"/>
</dbReference>
<dbReference type="PROSITE" id="PS50293">
    <property type="entry name" value="TPR_REGION"/>
    <property type="match status" value="1"/>
</dbReference>
<dbReference type="PROSITE" id="PS50005">
    <property type="entry name" value="TPR"/>
    <property type="match status" value="3"/>
</dbReference>
<dbReference type="InterPro" id="IPR011992">
    <property type="entry name" value="EF-hand-dom_pair"/>
</dbReference>
<dbReference type="Gene3D" id="1.25.40.10">
    <property type="entry name" value="Tetratricopeptide repeat domain"/>
    <property type="match status" value="3"/>
</dbReference>
<feature type="repeat" description="TPR" evidence="1">
    <location>
        <begin position="412"/>
        <end position="445"/>
    </location>
</feature>
<dbReference type="SUPFAM" id="SSF47473">
    <property type="entry name" value="EF-hand"/>
    <property type="match status" value="2"/>
</dbReference>
<evidence type="ECO:0000259" key="2">
    <source>
        <dbReference type="PROSITE" id="PS50222"/>
    </source>
</evidence>
<dbReference type="EMBL" id="JAMYWD010000007">
    <property type="protein sequence ID" value="KAJ4966741.1"/>
    <property type="molecule type" value="Genomic_DNA"/>
</dbReference>
<protein>
    <recommendedName>
        <fullName evidence="2">EF-hand domain-containing protein</fullName>
    </recommendedName>
</protein>
<gene>
    <name evidence="3" type="ORF">NE237_018590</name>
</gene>
<feature type="domain" description="EF-hand" evidence="2">
    <location>
        <begin position="13"/>
        <end position="48"/>
    </location>
</feature>
<feature type="repeat" description="TPR" evidence="1">
    <location>
        <begin position="344"/>
        <end position="377"/>
    </location>
</feature>
<proteinExistence type="predicted"/>
<dbReference type="SMART" id="SM00054">
    <property type="entry name" value="EFh"/>
    <property type="match status" value="1"/>
</dbReference>
<dbReference type="InterPro" id="IPR002048">
    <property type="entry name" value="EF_hand_dom"/>
</dbReference>
<dbReference type="SUPFAM" id="SSF48452">
    <property type="entry name" value="TPR-like"/>
    <property type="match status" value="1"/>
</dbReference>
<evidence type="ECO:0000256" key="1">
    <source>
        <dbReference type="PROSITE-ProRule" id="PRU00339"/>
    </source>
</evidence>
<dbReference type="Proteomes" id="UP001141806">
    <property type="component" value="Unassembled WGS sequence"/>
</dbReference>
<dbReference type="Gene3D" id="1.10.238.10">
    <property type="entry name" value="EF-hand"/>
    <property type="match status" value="1"/>
</dbReference>
<dbReference type="InterPro" id="IPR011990">
    <property type="entry name" value="TPR-like_helical_dom_sf"/>
</dbReference>